<proteinExistence type="predicted"/>
<dbReference type="eggNOG" id="ENOG502ZWAV">
    <property type="taxonomic scope" value="Bacteria"/>
</dbReference>
<organism evidence="2 3">
    <name type="scientific">Anabaena cylindrica (strain ATCC 27899 / PCC 7122)</name>
    <dbReference type="NCBI Taxonomy" id="272123"/>
    <lineage>
        <taxon>Bacteria</taxon>
        <taxon>Bacillati</taxon>
        <taxon>Cyanobacteriota</taxon>
        <taxon>Cyanophyceae</taxon>
        <taxon>Nostocales</taxon>
        <taxon>Nostocaceae</taxon>
        <taxon>Anabaena</taxon>
    </lineage>
</organism>
<dbReference type="AlphaFoldDB" id="K9ZN30"/>
<reference evidence="3" key="1">
    <citation type="journal article" date="2013" name="Proc. Natl. Acad. Sci. U.S.A.">
        <title>Improving the coverage of the cyanobacterial phylum using diversity-driven genome sequencing.</title>
        <authorList>
            <person name="Shih P.M."/>
            <person name="Wu D."/>
            <person name="Latifi A."/>
            <person name="Axen S.D."/>
            <person name="Fewer D.P."/>
            <person name="Talla E."/>
            <person name="Calteau A."/>
            <person name="Cai F."/>
            <person name="Tandeau de Marsac N."/>
            <person name="Rippka R."/>
            <person name="Herdman M."/>
            <person name="Sivonen K."/>
            <person name="Coursin T."/>
            <person name="Laurent T."/>
            <person name="Goodwin L."/>
            <person name="Nolan M."/>
            <person name="Davenport K.W."/>
            <person name="Han C.S."/>
            <person name="Rubin E.M."/>
            <person name="Eisen J.A."/>
            <person name="Woyke T."/>
            <person name="Gugger M."/>
            <person name="Kerfeld C.A."/>
        </authorList>
    </citation>
    <scope>NUCLEOTIDE SEQUENCE [LARGE SCALE GENOMIC DNA]</scope>
    <source>
        <strain evidence="3">ATCC 27899 / PCC 7122</strain>
    </source>
</reference>
<dbReference type="EMBL" id="CP003659">
    <property type="protein sequence ID" value="AFZ60184.1"/>
    <property type="molecule type" value="Genomic_DNA"/>
</dbReference>
<name>K9ZN30_ANACC</name>
<evidence type="ECO:0000313" key="3">
    <source>
        <dbReference type="Proteomes" id="UP000010474"/>
    </source>
</evidence>
<dbReference type="HOGENOM" id="CLU_195866_1_0_3"/>
<feature type="domain" description="DUF6888" evidence="1">
    <location>
        <begin position="21"/>
        <end position="74"/>
    </location>
</feature>
<dbReference type="InterPro" id="IPR054181">
    <property type="entry name" value="DUF6888"/>
</dbReference>
<accession>K9ZN30</accession>
<evidence type="ECO:0000259" key="1">
    <source>
        <dbReference type="Pfam" id="PF21828"/>
    </source>
</evidence>
<gene>
    <name evidence="2" type="ordered locus">Anacy_4841</name>
</gene>
<dbReference type="Pfam" id="PF21828">
    <property type="entry name" value="DUF6888"/>
    <property type="match status" value="1"/>
</dbReference>
<keyword evidence="3" id="KW-1185">Reference proteome</keyword>
<protein>
    <recommendedName>
        <fullName evidence="1">DUF6888 domain-containing protein</fullName>
    </recommendedName>
</protein>
<dbReference type="Proteomes" id="UP000010474">
    <property type="component" value="Chromosome"/>
</dbReference>
<evidence type="ECO:0000313" key="2">
    <source>
        <dbReference type="EMBL" id="AFZ60184.1"/>
    </source>
</evidence>
<dbReference type="PATRIC" id="fig|272123.3.peg.5260"/>
<sequence>MMYFIPVHTALVFMYPHPNIPTQEQALKFFLVCVDLSNLLLTIELVRLDARTNQIYILASKDIEILIYPNGYVRIL</sequence>
<dbReference type="RefSeq" id="WP_015216800.1">
    <property type="nucleotide sequence ID" value="NC_019771.1"/>
</dbReference>
<dbReference type="KEGG" id="acy:Anacy_4841"/>
<dbReference type="STRING" id="272123.Anacy_4841"/>